<evidence type="ECO:0000313" key="2">
    <source>
        <dbReference type="Proteomes" id="UP000504608"/>
    </source>
</evidence>
<keyword evidence="2" id="KW-1185">Reference proteome</keyword>
<protein>
    <submittedName>
        <fullName evidence="3">Uncharacterized protein LOC111472679</fullName>
    </submittedName>
</protein>
<accession>A0A6J1ICY4</accession>
<dbReference type="AlphaFoldDB" id="A0A6J1ICY4"/>
<gene>
    <name evidence="3" type="primary">LOC111472679</name>
</gene>
<evidence type="ECO:0000313" key="3">
    <source>
        <dbReference type="RefSeq" id="XP_022974050.1"/>
    </source>
</evidence>
<name>A0A6J1ICY4_CUCMA</name>
<evidence type="ECO:0000259" key="1">
    <source>
        <dbReference type="Pfam" id="PF07727"/>
    </source>
</evidence>
<dbReference type="KEGG" id="cmax:111472679"/>
<dbReference type="OrthoDB" id="1917367at2759"/>
<dbReference type="GeneID" id="111472679"/>
<proteinExistence type="predicted"/>
<reference evidence="3" key="1">
    <citation type="submission" date="2025-08" db="UniProtKB">
        <authorList>
            <consortium name="RefSeq"/>
        </authorList>
    </citation>
    <scope>IDENTIFICATION</scope>
    <source>
        <tissue evidence="3">Young leaves</tissue>
    </source>
</reference>
<dbReference type="Proteomes" id="UP000504608">
    <property type="component" value="Unplaced"/>
</dbReference>
<organism evidence="2 3">
    <name type="scientific">Cucurbita maxima</name>
    <name type="common">Pumpkin</name>
    <name type="synonym">Winter squash</name>
    <dbReference type="NCBI Taxonomy" id="3661"/>
    <lineage>
        <taxon>Eukaryota</taxon>
        <taxon>Viridiplantae</taxon>
        <taxon>Streptophyta</taxon>
        <taxon>Embryophyta</taxon>
        <taxon>Tracheophyta</taxon>
        <taxon>Spermatophyta</taxon>
        <taxon>Magnoliopsida</taxon>
        <taxon>eudicotyledons</taxon>
        <taxon>Gunneridae</taxon>
        <taxon>Pentapetalae</taxon>
        <taxon>rosids</taxon>
        <taxon>fabids</taxon>
        <taxon>Cucurbitales</taxon>
        <taxon>Cucurbitaceae</taxon>
        <taxon>Cucurbiteae</taxon>
        <taxon>Cucurbita</taxon>
    </lineage>
</organism>
<sequence>MLTFAGDPTRFEDAVKSEKWRKAMDVEIEAISRNDTWKSIELPENGKIIGVKWAYKTKFNENGEIDQHKTRLVVKGYSQQQGVDYTKVFAPCGKNGSKSFGGGTCSSKRTVHVSIKCKVSIFI</sequence>
<feature type="domain" description="Reverse transcriptase Ty1/copia-type" evidence="1">
    <location>
        <begin position="34"/>
        <end position="92"/>
    </location>
</feature>
<dbReference type="InterPro" id="IPR013103">
    <property type="entry name" value="RVT_2"/>
</dbReference>
<dbReference type="RefSeq" id="XP_022974050.1">
    <property type="nucleotide sequence ID" value="XM_023118282.1"/>
</dbReference>
<dbReference type="Pfam" id="PF07727">
    <property type="entry name" value="RVT_2"/>
    <property type="match status" value="1"/>
</dbReference>